<feature type="compositionally biased region" description="Basic and acidic residues" evidence="13">
    <location>
        <begin position="759"/>
        <end position="771"/>
    </location>
</feature>
<reference evidence="15 16" key="1">
    <citation type="submission" date="2020-01" db="EMBL/GenBank/DDBJ databases">
        <authorList>
            <person name="Gupta K D."/>
        </authorList>
    </citation>
    <scope>NUCLEOTIDE SEQUENCE [LARGE SCALE GENOMIC DNA]</scope>
</reference>
<dbReference type="SUPFAM" id="SSF55811">
    <property type="entry name" value="Nudix"/>
    <property type="match status" value="1"/>
</dbReference>
<keyword evidence="16" id="KW-1185">Reference proteome</keyword>
<dbReference type="SMART" id="SM01125">
    <property type="entry name" value="DCP2"/>
    <property type="match status" value="1"/>
</dbReference>
<sequence length="1874" mass="202948">MSHPGLLSWANSVRMTMASDPGRQLFKDQVQTHGFLFLDDYLDNIISGAKQDPLIELVKTPGRKKAIAKKPKLMSSKLATVVSVSLEDDVASENTAPANDLQKALFAAKLVEVNTHNIAKAEKKAPANIVDGKPVRTALAPIQLSSSLSLPTPHTTQHSSLLEPTAPPSAEHNDLSIIAEDEEPVERIRFSTTGPADTPSIMKSHPEPAQPIESSSMLPPLLVPQDSISASTYTFHSIPPDSPSGNKYDTADTGVPCNVEVPIEESDTGLLPSRPLNHLQGHEMTNTPDTLHANDKLNAKSSASLFPTLPEPMPLRKPALDHSMNAVMLGAATPGATAGKRTSWLMKAREVKALEGTTKRAPLPSISSIFASALSLPQGTKRKSGDAFFAPLSGLEEEERQQKVSKIVEGESASRKSQDVQGQDAEQLKHRPQVEERTGDAQEENGVLDLLKKTVEGLGRTSKTLGKSLGGGAATALAEARAAAEAKIAERDRKEEEMTMAIGLAAAKASGPSQTVEPVAPTRLNEGRMSVSDLFPAEGRVKEKHKAPEKVFSFAPKLPTTLCQQEGVTRMSTSTTPPNSPPPLQVRSNSFSAANAPVFNKPPPVFVPPVQPTAAEKSIPLTATGASAFYPASKSSILSSMAIGLSPRLPSPKGKSPVPLTSHSTLESVQSDVVFDHNNHIPAWMPSTQETEYTSGFTNTQSQPQTQICDEDDSWPVDEKLAVGVQWTFGASKEDSMTWSTLPSQSQRGETGPVTRTSPIREERSAKEDATKNSSRIPGAFEDVQMDEADIAEELIPRDKELEEIVLGSSKANNDVSELKLPRSQSQLSMASSESSQSQIGFLGQASKLLSSALGTSKKKQPEVKKVLQMAAVAAKKQQEEADKKAARLKEMESRRQQASQRKAEEEKAKVLEEERKLKEESERRKREREELTDKRPLKPAGSKKEDESQKKRKVEAEKKPEIKKPAPSILLGKSHLKNSVKQPAGHIAAQPSSSTTPATHQPTKSHPEPSTSLLKGKMPQKILEDDVSQPSQLVQSQMAARAKAQIDAAKPTISSESIELPDINSEYSDSEDEDRVRTFDPPDWAQSPELRQQLEMQSTINPDEIFGASLLLILKPVSLHVVNLGTGSRVSDLGLNPFYQLATTTSLSYRILLSTCSTHPFLSLFMASSSYPSSPEFDPEPVQEPYSFKDATNDEVFEELSSRFILNLPEEEMNSQARLCFQVEQAHWYYEDFVRETNPSFQQLSFKKFLAKLIEYCPVLHQIEDSERAVADFMEYKKQVPVCGAIMLNPPMDKCVLVKGWKASSGWGFPKGKINETEPPHLCAIREVLEETGYNLAGQLDQDTPCLKVILHEQLIRLYVVAGIPEDYPFQTKTRKEISKIDWFKLTDLPTWKRNKQGGSKFYMVTPFIGPLKKTINTLRGNGSLRNMKPQKSSKAHPQASRSEPPANATSQDSTLQASSDSNQVYPPHPQQSVPVSKTAEDKIQLNGQLAQLLSGLKLSAMSADKGKETEVDANKANPVAESSAAHLDDSATLPTVSQRLPQPSEQPALSPPRTTSAKSESSHPSAPLVVPTNLKEVQSSQSSQSLTYSTTSSGNLAPASQSARVGVKSPLPPTTSPTLSSSRRTSSTADISPYLSRAKEVPTSAKILKQISLLETVADESARLAPIIAARAAMASRGAFPSAYPLPTSSVPPPSVPPQLPFANSRDMGVLYSSAHPGLPASAAGFHPHIPVENPAFGNPDPFQVRSRTSQAVHRTSMHNPTGSVSMNQNHLLSAINSARVGPVSPVGAQFYPQPLPLHAYPAGPMHHPPALPPRAPPLGHTMHGYAPLQPLSIPPYPTTNLSMPPNMSAAPNPPNCSSMSLLSVLNARPSQ</sequence>
<evidence type="ECO:0000259" key="14">
    <source>
        <dbReference type="PROSITE" id="PS51462"/>
    </source>
</evidence>
<feature type="region of interest" description="Disordered" evidence="13">
    <location>
        <begin position="872"/>
        <end position="1015"/>
    </location>
</feature>
<feature type="region of interest" description="Disordered" evidence="13">
    <location>
        <begin position="1047"/>
        <end position="1086"/>
    </location>
</feature>
<feature type="region of interest" description="Disordered" evidence="13">
    <location>
        <begin position="192"/>
        <end position="213"/>
    </location>
</feature>
<keyword evidence="10" id="KW-0464">Manganese</keyword>
<keyword evidence="8" id="KW-0378">Hydrolase</keyword>
<dbReference type="EMBL" id="CACVBS010000051">
    <property type="protein sequence ID" value="CAA7265810.1"/>
    <property type="molecule type" value="Genomic_DNA"/>
</dbReference>
<evidence type="ECO:0000256" key="5">
    <source>
        <dbReference type="ARBA" id="ARBA00010042"/>
    </source>
</evidence>
<feature type="compositionally biased region" description="Polar residues" evidence="13">
    <location>
        <begin position="1534"/>
        <end position="1566"/>
    </location>
</feature>
<dbReference type="GO" id="GO:0140933">
    <property type="term" value="F:5'-(N(7)-methylguanosine 5'-triphospho)-[mRNA] hydrolase activity"/>
    <property type="evidence" value="ECO:0007669"/>
    <property type="project" value="InterPro"/>
</dbReference>
<dbReference type="GO" id="GO:0005819">
    <property type="term" value="C:spindle"/>
    <property type="evidence" value="ECO:0007669"/>
    <property type="project" value="UniProtKB-SubCell"/>
</dbReference>
<comment type="similarity">
    <text evidence="5">Belongs to the INCENP family.</text>
</comment>
<feature type="compositionally biased region" description="Low complexity" evidence="13">
    <location>
        <begin position="1580"/>
        <end position="1595"/>
    </location>
</feature>
<feature type="compositionally biased region" description="Polar residues" evidence="13">
    <location>
        <begin position="1449"/>
        <end position="1477"/>
    </location>
</feature>
<dbReference type="Pfam" id="PF05026">
    <property type="entry name" value="DCP2"/>
    <property type="match status" value="1"/>
</dbReference>
<evidence type="ECO:0000256" key="6">
    <source>
        <dbReference type="ARBA" id="ARBA00022490"/>
    </source>
</evidence>
<dbReference type="PROSITE" id="PS51462">
    <property type="entry name" value="NUDIX"/>
    <property type="match status" value="1"/>
</dbReference>
<dbReference type="GO" id="GO:0000184">
    <property type="term" value="P:nuclear-transcribed mRNA catabolic process, nonsense-mediated decay"/>
    <property type="evidence" value="ECO:0007669"/>
    <property type="project" value="InterPro"/>
</dbReference>
<evidence type="ECO:0000256" key="2">
    <source>
        <dbReference type="ARBA" id="ARBA00004123"/>
    </source>
</evidence>
<proteinExistence type="inferred from homology"/>
<dbReference type="InterPro" id="IPR036189">
    <property type="entry name" value="DCP2_BoxA_sf"/>
</dbReference>
<feature type="region of interest" description="Disordered" evidence="13">
    <location>
        <begin position="1750"/>
        <end position="1769"/>
    </location>
</feature>
<evidence type="ECO:0000256" key="9">
    <source>
        <dbReference type="ARBA" id="ARBA00022884"/>
    </source>
</evidence>
<dbReference type="PANTHER" id="PTHR23114">
    <property type="entry name" value="M7GPPPN-MRNA HYDROLASE"/>
    <property type="match status" value="1"/>
</dbReference>
<evidence type="ECO:0000256" key="13">
    <source>
        <dbReference type="SAM" id="MobiDB-lite"/>
    </source>
</evidence>
<feature type="compositionally biased region" description="Low complexity" evidence="13">
    <location>
        <begin position="824"/>
        <end position="839"/>
    </location>
</feature>
<feature type="compositionally biased region" description="Polar residues" evidence="13">
    <location>
        <begin position="991"/>
        <end position="1014"/>
    </location>
</feature>
<evidence type="ECO:0000313" key="15">
    <source>
        <dbReference type="EMBL" id="CAA7265810.1"/>
    </source>
</evidence>
<feature type="compositionally biased region" description="Low complexity" evidence="13">
    <location>
        <begin position="1618"/>
        <end position="1630"/>
    </location>
</feature>
<gene>
    <name evidence="15" type="ORF">AAE3_LOCUS8081</name>
</gene>
<dbReference type="InterPro" id="IPR000086">
    <property type="entry name" value="NUDIX_hydrolase_dom"/>
</dbReference>
<dbReference type="PANTHER" id="PTHR23114:SF17">
    <property type="entry name" value="M7GPPPN-MRNA HYDROLASE"/>
    <property type="match status" value="1"/>
</dbReference>
<comment type="caution">
    <text evidence="15">The sequence shown here is derived from an EMBL/GenBank/DDBJ whole genome shotgun (WGS) entry which is preliminary data.</text>
</comment>
<dbReference type="InterPro" id="IPR007722">
    <property type="entry name" value="DCP2_BoxA"/>
</dbReference>
<keyword evidence="11" id="KW-0206">Cytoskeleton</keyword>
<dbReference type="GO" id="GO:0003723">
    <property type="term" value="F:RNA binding"/>
    <property type="evidence" value="ECO:0007669"/>
    <property type="project" value="UniProtKB-KW"/>
</dbReference>
<comment type="subcellular location">
    <subcellularLocation>
        <location evidence="3">Cytoplasm</location>
        <location evidence="3">Cytoskeleton</location>
        <location evidence="3">Spindle</location>
    </subcellularLocation>
    <subcellularLocation>
        <location evidence="2">Nucleus</location>
    </subcellularLocation>
</comment>
<feature type="region of interest" description="Disordered" evidence="13">
    <location>
        <begin position="1509"/>
        <end position="1635"/>
    </location>
</feature>
<keyword evidence="6" id="KW-0963">Cytoplasm</keyword>
<evidence type="ECO:0000256" key="12">
    <source>
        <dbReference type="ARBA" id="ARBA00023242"/>
    </source>
</evidence>
<feature type="compositionally biased region" description="Basic and acidic residues" evidence="13">
    <location>
        <begin position="877"/>
        <end position="965"/>
    </location>
</feature>
<dbReference type="OrthoDB" id="6123at2759"/>
<dbReference type="SUPFAM" id="SSF140586">
    <property type="entry name" value="Dcp2 domain-like"/>
    <property type="match status" value="1"/>
</dbReference>
<dbReference type="Pfam" id="PF03941">
    <property type="entry name" value="INCENP_ARK-bind"/>
    <property type="match status" value="1"/>
</dbReference>
<comment type="similarity">
    <text evidence="4">Belongs to the Nudix hydrolase family. DCP2 subfamily.</text>
</comment>
<dbReference type="InterPro" id="IPR044099">
    <property type="entry name" value="Dcp2_NUDIX"/>
</dbReference>
<feature type="domain" description="Nudix hydrolase" evidence="14">
    <location>
        <begin position="1279"/>
        <end position="1407"/>
    </location>
</feature>
<evidence type="ECO:0000256" key="7">
    <source>
        <dbReference type="ARBA" id="ARBA00022723"/>
    </source>
</evidence>
<keyword evidence="12" id="KW-0539">Nucleus</keyword>
<dbReference type="InterPro" id="IPR020084">
    <property type="entry name" value="NUDIX_hydrolase_CS"/>
</dbReference>
<evidence type="ECO:0000256" key="1">
    <source>
        <dbReference type="ARBA" id="ARBA00001936"/>
    </source>
</evidence>
<evidence type="ECO:0000256" key="8">
    <source>
        <dbReference type="ARBA" id="ARBA00022801"/>
    </source>
</evidence>
<comment type="cofactor">
    <cofactor evidence="1">
        <name>Mn(2+)</name>
        <dbReference type="ChEBI" id="CHEBI:29035"/>
    </cofactor>
</comment>
<feature type="region of interest" description="Disordered" evidence="13">
    <location>
        <begin position="735"/>
        <end position="776"/>
    </location>
</feature>
<organism evidence="15 16">
    <name type="scientific">Cyclocybe aegerita</name>
    <name type="common">Black poplar mushroom</name>
    <name type="synonym">Agrocybe aegerita</name>
    <dbReference type="NCBI Taxonomy" id="1973307"/>
    <lineage>
        <taxon>Eukaryota</taxon>
        <taxon>Fungi</taxon>
        <taxon>Dikarya</taxon>
        <taxon>Basidiomycota</taxon>
        <taxon>Agaricomycotina</taxon>
        <taxon>Agaricomycetes</taxon>
        <taxon>Agaricomycetidae</taxon>
        <taxon>Agaricales</taxon>
        <taxon>Agaricineae</taxon>
        <taxon>Bolbitiaceae</taxon>
        <taxon>Cyclocybe</taxon>
    </lineage>
</organism>
<evidence type="ECO:0000313" key="16">
    <source>
        <dbReference type="Proteomes" id="UP000467700"/>
    </source>
</evidence>
<feature type="region of interest" description="Disordered" evidence="13">
    <location>
        <begin position="399"/>
        <end position="443"/>
    </location>
</feature>
<accession>A0A8S0WDF7</accession>
<feature type="region of interest" description="Disordered" evidence="13">
    <location>
        <begin position="1420"/>
        <end position="1481"/>
    </location>
</feature>
<dbReference type="FunFam" id="3.90.79.10:FF:000003">
    <property type="entry name" value="M7GpppN-mRNA hydrolase isoform 2"/>
    <property type="match status" value="1"/>
</dbReference>
<dbReference type="CDD" id="cd03672">
    <property type="entry name" value="NUDIX_Dcp2p_Nudt20"/>
    <property type="match status" value="1"/>
</dbReference>
<dbReference type="GO" id="GO:0005634">
    <property type="term" value="C:nucleus"/>
    <property type="evidence" value="ECO:0007669"/>
    <property type="project" value="UniProtKB-SubCell"/>
</dbReference>
<dbReference type="Gene3D" id="3.90.79.10">
    <property type="entry name" value="Nucleoside Triphosphate Pyrophosphohydrolase"/>
    <property type="match status" value="1"/>
</dbReference>
<dbReference type="Gene3D" id="1.10.10.1050">
    <property type="entry name" value="Dcp2, box A domain"/>
    <property type="match status" value="1"/>
</dbReference>
<evidence type="ECO:0000256" key="3">
    <source>
        <dbReference type="ARBA" id="ARBA00004186"/>
    </source>
</evidence>
<feature type="region of interest" description="Disordered" evidence="13">
    <location>
        <begin position="809"/>
        <end position="839"/>
    </location>
</feature>
<evidence type="ECO:0000256" key="11">
    <source>
        <dbReference type="ARBA" id="ARBA00023212"/>
    </source>
</evidence>
<dbReference type="PROSITE" id="PS00893">
    <property type="entry name" value="NUDIX_BOX"/>
    <property type="match status" value="1"/>
</dbReference>
<keyword evidence="7" id="KW-0479">Metal-binding</keyword>
<name>A0A8S0WDF7_CYCAE</name>
<dbReference type="Pfam" id="PF00293">
    <property type="entry name" value="NUDIX"/>
    <property type="match status" value="1"/>
</dbReference>
<dbReference type="GO" id="GO:0030145">
    <property type="term" value="F:manganese ion binding"/>
    <property type="evidence" value="ECO:0007669"/>
    <property type="project" value="InterPro"/>
</dbReference>
<dbReference type="InterPro" id="IPR015797">
    <property type="entry name" value="NUDIX_hydrolase-like_dom_sf"/>
</dbReference>
<feature type="region of interest" description="Disordered" evidence="13">
    <location>
        <begin position="146"/>
        <end position="171"/>
    </location>
</feature>
<feature type="compositionally biased region" description="Basic and acidic residues" evidence="13">
    <location>
        <begin position="426"/>
        <end position="440"/>
    </location>
</feature>
<feature type="compositionally biased region" description="Polar residues" evidence="13">
    <location>
        <begin position="152"/>
        <end position="162"/>
    </location>
</feature>
<evidence type="ECO:0000256" key="10">
    <source>
        <dbReference type="ARBA" id="ARBA00023211"/>
    </source>
</evidence>
<dbReference type="InterPro" id="IPR005635">
    <property type="entry name" value="Inner_centromere_prot_ARK-bd"/>
</dbReference>
<feature type="compositionally biased region" description="Polar residues" evidence="13">
    <location>
        <begin position="737"/>
        <end position="758"/>
    </location>
</feature>
<feature type="compositionally biased region" description="Polar residues" evidence="13">
    <location>
        <begin position="1420"/>
        <end position="1434"/>
    </location>
</feature>
<keyword evidence="9" id="KW-0694">RNA-binding</keyword>
<dbReference type="GO" id="GO:0000290">
    <property type="term" value="P:deadenylation-dependent decapping of nuclear-transcribed mRNA"/>
    <property type="evidence" value="ECO:0007669"/>
    <property type="project" value="InterPro"/>
</dbReference>
<feature type="compositionally biased region" description="Basic and acidic residues" evidence="13">
    <location>
        <begin position="400"/>
        <end position="418"/>
    </location>
</feature>
<evidence type="ECO:0000256" key="4">
    <source>
        <dbReference type="ARBA" id="ARBA00005279"/>
    </source>
</evidence>
<dbReference type="Proteomes" id="UP000467700">
    <property type="component" value="Unassembled WGS sequence"/>
</dbReference>
<feature type="compositionally biased region" description="Polar residues" evidence="13">
    <location>
        <begin position="1596"/>
        <end position="1605"/>
    </location>
</feature>
<dbReference type="GO" id="GO:0000932">
    <property type="term" value="C:P-body"/>
    <property type="evidence" value="ECO:0007669"/>
    <property type="project" value="TreeGrafter"/>
</dbReference>
<protein>
    <recommendedName>
        <fullName evidence="14">Nudix hydrolase domain-containing protein</fullName>
    </recommendedName>
</protein>